<evidence type="ECO:0000313" key="2">
    <source>
        <dbReference type="EMBL" id="KAJ8879342.1"/>
    </source>
</evidence>
<feature type="non-terminal residue" evidence="2">
    <location>
        <position position="90"/>
    </location>
</feature>
<name>A0ABQ9H510_9NEOP</name>
<comment type="caution">
    <text evidence="2">The sequence shown here is derived from an EMBL/GenBank/DDBJ whole genome shotgun (WGS) entry which is preliminary data.</text>
</comment>
<evidence type="ECO:0000256" key="1">
    <source>
        <dbReference type="SAM" id="MobiDB-lite"/>
    </source>
</evidence>
<sequence>MIYVGTCGKNSERGIFKKTSFSKQLLRKENCPDSKPIPETHLPIPLVNRLKMRPYLKSKEGAQQEEENIFNYRLNRSRNTSGDSVGTYVK</sequence>
<proteinExistence type="predicted"/>
<keyword evidence="3" id="KW-1185">Reference proteome</keyword>
<accession>A0ABQ9H510</accession>
<protein>
    <submittedName>
        <fullName evidence="2">Uncharacterized protein</fullName>
    </submittedName>
</protein>
<organism evidence="2 3">
    <name type="scientific">Dryococelus australis</name>
    <dbReference type="NCBI Taxonomy" id="614101"/>
    <lineage>
        <taxon>Eukaryota</taxon>
        <taxon>Metazoa</taxon>
        <taxon>Ecdysozoa</taxon>
        <taxon>Arthropoda</taxon>
        <taxon>Hexapoda</taxon>
        <taxon>Insecta</taxon>
        <taxon>Pterygota</taxon>
        <taxon>Neoptera</taxon>
        <taxon>Polyneoptera</taxon>
        <taxon>Phasmatodea</taxon>
        <taxon>Verophasmatodea</taxon>
        <taxon>Anareolatae</taxon>
        <taxon>Phasmatidae</taxon>
        <taxon>Eurycanthinae</taxon>
        <taxon>Dryococelus</taxon>
    </lineage>
</organism>
<evidence type="ECO:0000313" key="3">
    <source>
        <dbReference type="Proteomes" id="UP001159363"/>
    </source>
</evidence>
<reference evidence="2 3" key="1">
    <citation type="submission" date="2023-02" db="EMBL/GenBank/DDBJ databases">
        <title>LHISI_Scaffold_Assembly.</title>
        <authorList>
            <person name="Stuart O.P."/>
            <person name="Cleave R."/>
            <person name="Magrath M.J.L."/>
            <person name="Mikheyev A.S."/>
        </authorList>
    </citation>
    <scope>NUCLEOTIDE SEQUENCE [LARGE SCALE GENOMIC DNA]</scope>
    <source>
        <strain evidence="2">Daus_M_001</strain>
        <tissue evidence="2">Leg muscle</tissue>
    </source>
</reference>
<dbReference type="EMBL" id="JARBHB010000007">
    <property type="protein sequence ID" value="KAJ8879342.1"/>
    <property type="molecule type" value="Genomic_DNA"/>
</dbReference>
<gene>
    <name evidence="2" type="ORF">PR048_019950</name>
</gene>
<feature type="region of interest" description="Disordered" evidence="1">
    <location>
        <begin position="59"/>
        <end position="90"/>
    </location>
</feature>
<dbReference type="Proteomes" id="UP001159363">
    <property type="component" value="Chromosome 6"/>
</dbReference>